<evidence type="ECO:0000256" key="13">
    <source>
        <dbReference type="PIRSR" id="PIRSR601805-1"/>
    </source>
</evidence>
<evidence type="ECO:0000313" key="17">
    <source>
        <dbReference type="Proteomes" id="UP000789595"/>
    </source>
</evidence>
<dbReference type="FunFam" id="3.40.1190.20:FF:000076">
    <property type="entry name" value="Adenosine kinase"/>
    <property type="match status" value="1"/>
</dbReference>
<dbReference type="GO" id="GO:0006144">
    <property type="term" value="P:purine nucleobase metabolic process"/>
    <property type="evidence" value="ECO:0007669"/>
    <property type="project" value="TreeGrafter"/>
</dbReference>
<dbReference type="PRINTS" id="PR00989">
    <property type="entry name" value="ADENOKINASE"/>
</dbReference>
<comment type="function">
    <text evidence="14">ATP dependent phosphorylation of adenosine and other related nucleoside analogs to monophosphate derivatives.</text>
</comment>
<feature type="active site" description="Proton acceptor" evidence="13">
    <location>
        <position position="339"/>
    </location>
</feature>
<organism evidence="16 17">
    <name type="scientific">Pelagomonas calceolata</name>
    <dbReference type="NCBI Taxonomy" id="35677"/>
    <lineage>
        <taxon>Eukaryota</taxon>
        <taxon>Sar</taxon>
        <taxon>Stramenopiles</taxon>
        <taxon>Ochrophyta</taxon>
        <taxon>Pelagophyceae</taxon>
        <taxon>Pelagomonadales</taxon>
        <taxon>Pelagomonadaceae</taxon>
        <taxon>Pelagomonas</taxon>
    </lineage>
</organism>
<evidence type="ECO:0000256" key="7">
    <source>
        <dbReference type="ARBA" id="ARBA00022741"/>
    </source>
</evidence>
<dbReference type="GO" id="GO:0005829">
    <property type="term" value="C:cytosol"/>
    <property type="evidence" value="ECO:0007669"/>
    <property type="project" value="TreeGrafter"/>
</dbReference>
<dbReference type="OrthoDB" id="432447at2759"/>
<dbReference type="UniPathway" id="UPA00588">
    <property type="reaction ID" value="UER00659"/>
</dbReference>
<dbReference type="Pfam" id="PF00294">
    <property type="entry name" value="PfkB"/>
    <property type="match status" value="1"/>
</dbReference>
<dbReference type="GO" id="GO:0006166">
    <property type="term" value="P:purine ribonucleoside salvage"/>
    <property type="evidence" value="ECO:0007669"/>
    <property type="project" value="UniProtKB-KW"/>
</dbReference>
<keyword evidence="17" id="KW-1185">Reference proteome</keyword>
<dbReference type="InterPro" id="IPR011611">
    <property type="entry name" value="PfkB_dom"/>
</dbReference>
<comment type="similarity">
    <text evidence="3 14">Belongs to the carbohydrate kinase PfkB family.</text>
</comment>
<evidence type="ECO:0000256" key="1">
    <source>
        <dbReference type="ARBA" id="ARBA00001946"/>
    </source>
</evidence>
<dbReference type="GO" id="GO:0044209">
    <property type="term" value="P:AMP salvage"/>
    <property type="evidence" value="ECO:0007669"/>
    <property type="project" value="UniProtKB-UniRule"/>
</dbReference>
<dbReference type="AlphaFoldDB" id="A0A8J2X447"/>
<proteinExistence type="inferred from homology"/>
<dbReference type="PROSITE" id="PS00584">
    <property type="entry name" value="PFKB_KINASES_2"/>
    <property type="match status" value="1"/>
</dbReference>
<evidence type="ECO:0000256" key="11">
    <source>
        <dbReference type="ARBA" id="ARBA00051362"/>
    </source>
</evidence>
<dbReference type="PANTHER" id="PTHR45769:SF3">
    <property type="entry name" value="ADENOSINE KINASE"/>
    <property type="match status" value="1"/>
</dbReference>
<feature type="domain" description="Carbohydrate kinase PfkB" evidence="15">
    <location>
        <begin position="64"/>
        <end position="378"/>
    </location>
</feature>
<evidence type="ECO:0000256" key="10">
    <source>
        <dbReference type="ARBA" id="ARBA00022842"/>
    </source>
</evidence>
<gene>
    <name evidence="16" type="ORF">PECAL_4P09690</name>
</gene>
<evidence type="ECO:0000256" key="9">
    <source>
        <dbReference type="ARBA" id="ARBA00022840"/>
    </source>
</evidence>
<evidence type="ECO:0000256" key="5">
    <source>
        <dbReference type="ARBA" id="ARBA00022679"/>
    </source>
</evidence>
<evidence type="ECO:0000256" key="3">
    <source>
        <dbReference type="ARBA" id="ARBA00010688"/>
    </source>
</evidence>
<dbReference type="Gene3D" id="3.30.1110.10">
    <property type="match status" value="1"/>
</dbReference>
<evidence type="ECO:0000259" key="15">
    <source>
        <dbReference type="Pfam" id="PF00294"/>
    </source>
</evidence>
<dbReference type="GO" id="GO:0004001">
    <property type="term" value="F:adenosine kinase activity"/>
    <property type="evidence" value="ECO:0007669"/>
    <property type="project" value="UniProtKB-UniRule"/>
</dbReference>
<dbReference type="Proteomes" id="UP000789595">
    <property type="component" value="Unassembled WGS sequence"/>
</dbReference>
<comment type="pathway">
    <text evidence="2 14">Purine metabolism; AMP biosynthesis via salvage pathway; AMP from adenosine: step 1/1.</text>
</comment>
<keyword evidence="8 14" id="KW-0418">Kinase</keyword>
<dbReference type="InterPro" id="IPR029056">
    <property type="entry name" value="Ribokinase-like"/>
</dbReference>
<comment type="cofactor">
    <cofactor evidence="1 14">
        <name>Mg(2+)</name>
        <dbReference type="ChEBI" id="CHEBI:18420"/>
    </cofactor>
</comment>
<evidence type="ECO:0000256" key="14">
    <source>
        <dbReference type="RuleBase" id="RU368116"/>
    </source>
</evidence>
<comment type="catalytic activity">
    <reaction evidence="11 14">
        <text>adenosine + ATP = AMP + ADP + H(+)</text>
        <dbReference type="Rhea" id="RHEA:20824"/>
        <dbReference type="ChEBI" id="CHEBI:15378"/>
        <dbReference type="ChEBI" id="CHEBI:16335"/>
        <dbReference type="ChEBI" id="CHEBI:30616"/>
        <dbReference type="ChEBI" id="CHEBI:456215"/>
        <dbReference type="ChEBI" id="CHEBI:456216"/>
        <dbReference type="EC" id="2.7.1.20"/>
    </reaction>
</comment>
<keyword evidence="10 14" id="KW-0460">Magnesium</keyword>
<dbReference type="EC" id="2.7.1.20" evidence="4 14"/>
<dbReference type="EMBL" id="CAKKNE010000004">
    <property type="protein sequence ID" value="CAH0373736.1"/>
    <property type="molecule type" value="Genomic_DNA"/>
</dbReference>
<evidence type="ECO:0000256" key="2">
    <source>
        <dbReference type="ARBA" id="ARBA00004801"/>
    </source>
</evidence>
<evidence type="ECO:0000256" key="12">
    <source>
        <dbReference type="ARBA" id="ARBA00068771"/>
    </source>
</evidence>
<dbReference type="PANTHER" id="PTHR45769">
    <property type="entry name" value="ADENOSINE KINASE"/>
    <property type="match status" value="1"/>
</dbReference>
<name>A0A8J2X447_9STRA</name>
<keyword evidence="7 14" id="KW-0547">Nucleotide-binding</keyword>
<reference evidence="16" key="1">
    <citation type="submission" date="2021-11" db="EMBL/GenBank/DDBJ databases">
        <authorList>
            <consortium name="Genoscope - CEA"/>
            <person name="William W."/>
        </authorList>
    </citation>
    <scope>NUCLEOTIDE SEQUENCE</scope>
</reference>
<evidence type="ECO:0000256" key="6">
    <source>
        <dbReference type="ARBA" id="ARBA00022726"/>
    </source>
</evidence>
<accession>A0A8J2X447</accession>
<dbReference type="GO" id="GO:0005524">
    <property type="term" value="F:ATP binding"/>
    <property type="evidence" value="ECO:0007669"/>
    <property type="project" value="UniProtKB-UniRule"/>
</dbReference>
<dbReference type="InterPro" id="IPR002173">
    <property type="entry name" value="Carboh/pur_kinase_PfkB_CS"/>
</dbReference>
<dbReference type="SUPFAM" id="SSF53613">
    <property type="entry name" value="Ribokinase-like"/>
    <property type="match status" value="1"/>
</dbReference>
<dbReference type="GO" id="GO:0005634">
    <property type="term" value="C:nucleus"/>
    <property type="evidence" value="ECO:0007669"/>
    <property type="project" value="TreeGrafter"/>
</dbReference>
<keyword evidence="6 14" id="KW-0660">Purine salvage</keyword>
<evidence type="ECO:0000256" key="4">
    <source>
        <dbReference type="ARBA" id="ARBA00012119"/>
    </source>
</evidence>
<keyword evidence="9 14" id="KW-0067">ATP-binding</keyword>
<dbReference type="CDD" id="cd01168">
    <property type="entry name" value="adenosine_kinase"/>
    <property type="match status" value="1"/>
</dbReference>
<evidence type="ECO:0000313" key="16">
    <source>
        <dbReference type="EMBL" id="CAH0373736.1"/>
    </source>
</evidence>
<dbReference type="InterPro" id="IPR001805">
    <property type="entry name" value="Adenokinase"/>
</dbReference>
<dbReference type="Gene3D" id="3.40.1190.20">
    <property type="match status" value="1"/>
</dbReference>
<sequence>MEYIASCVTGKGAKTRTSRDVAPNFYMADGSVGPDHLVHKDGVLLLGVGNPLLDISCKVPMDVLEKYGVKSGDIILAEDRHATLYDELVAQYAPEYIAGGATQNSIRVCAWMLKAAGRAGGACAFAGCVGDDANGAKLAECARAGGVEVAYQVDAEAPTGVCGVLVDPTNERTLVTRLDAANNFTKDHLETAAVQKLLVASKVVYSAGFFLTSGGPDCTALLGQHCADFGKRFCLNISAPFIAQFFGEALDATMPFVDILFANETEAAALGEARGWGSDVATVALKCCDLPKASGRRARCVVFTQGADSTIVACEGAVTTYPVTPLAKELLVDTNGAGDAFVGGFLSRLVLGEGWDACVKAGHYAAREIIQRPGCTVPDTCGYGSFF</sequence>
<keyword evidence="5 14" id="KW-0808">Transferase</keyword>
<protein>
    <recommendedName>
        <fullName evidence="12 14">Adenosine kinase</fullName>
        <shortName evidence="14">AK</shortName>
        <ecNumber evidence="4 14">2.7.1.20</ecNumber>
    </recommendedName>
    <alternativeName>
        <fullName evidence="14">Adenosine 5'-phosphotransferase</fullName>
    </alternativeName>
</protein>
<comment type="caution">
    <text evidence="16">The sequence shown here is derived from an EMBL/GenBank/DDBJ whole genome shotgun (WGS) entry which is preliminary data.</text>
</comment>
<evidence type="ECO:0000256" key="8">
    <source>
        <dbReference type="ARBA" id="ARBA00022777"/>
    </source>
</evidence>